<feature type="compositionally biased region" description="Low complexity" evidence="1">
    <location>
        <begin position="91"/>
        <end position="105"/>
    </location>
</feature>
<keyword evidence="2" id="KW-0732">Signal</keyword>
<reference evidence="3" key="1">
    <citation type="submission" date="2020-09" db="EMBL/GenBank/DDBJ databases">
        <authorList>
            <person name="Kim M.K."/>
        </authorList>
    </citation>
    <scope>NUCLEOTIDE SEQUENCE</scope>
    <source>
        <strain evidence="3">BT702</strain>
    </source>
</reference>
<gene>
    <name evidence="3" type="ORF">IC229_15105</name>
</gene>
<feature type="region of interest" description="Disordered" evidence="1">
    <location>
        <begin position="91"/>
        <end position="115"/>
    </location>
</feature>
<feature type="chain" id="PRO_5037801793" description="Lipocalin-like domain-containing protein" evidence="2">
    <location>
        <begin position="27"/>
        <end position="172"/>
    </location>
</feature>
<evidence type="ECO:0000313" key="3">
    <source>
        <dbReference type="EMBL" id="MBD2701976.1"/>
    </source>
</evidence>
<evidence type="ECO:0008006" key="5">
    <source>
        <dbReference type="Google" id="ProtNLM"/>
    </source>
</evidence>
<dbReference type="EMBL" id="JACWZY010000011">
    <property type="protein sequence ID" value="MBD2701976.1"/>
    <property type="molecule type" value="Genomic_DNA"/>
</dbReference>
<organism evidence="3 4">
    <name type="scientific">Spirosoma profusum</name>
    <dbReference type="NCBI Taxonomy" id="2771354"/>
    <lineage>
        <taxon>Bacteria</taxon>
        <taxon>Pseudomonadati</taxon>
        <taxon>Bacteroidota</taxon>
        <taxon>Cytophagia</taxon>
        <taxon>Cytophagales</taxon>
        <taxon>Cytophagaceae</taxon>
        <taxon>Spirosoma</taxon>
    </lineage>
</organism>
<comment type="caution">
    <text evidence="3">The sequence shown here is derived from an EMBL/GenBank/DDBJ whole genome shotgun (WGS) entry which is preliminary data.</text>
</comment>
<protein>
    <recommendedName>
        <fullName evidence="5">Lipocalin-like domain-containing protein</fullName>
    </recommendedName>
</protein>
<evidence type="ECO:0000313" key="4">
    <source>
        <dbReference type="Proteomes" id="UP000598820"/>
    </source>
</evidence>
<dbReference type="RefSeq" id="WP_190887826.1">
    <property type="nucleotide sequence ID" value="NZ_JACWZY010000011.1"/>
</dbReference>
<dbReference type="Proteomes" id="UP000598820">
    <property type="component" value="Unassembled WGS sequence"/>
</dbReference>
<evidence type="ECO:0000256" key="2">
    <source>
        <dbReference type="SAM" id="SignalP"/>
    </source>
</evidence>
<proteinExistence type="predicted"/>
<feature type="signal peptide" evidence="2">
    <location>
        <begin position="1"/>
        <end position="26"/>
    </location>
</feature>
<accession>A0A926Y3M7</accession>
<evidence type="ECO:0000256" key="1">
    <source>
        <dbReference type="SAM" id="MobiDB-lite"/>
    </source>
</evidence>
<name>A0A926Y3M7_9BACT</name>
<keyword evidence="4" id="KW-1185">Reference proteome</keyword>
<sequence length="172" mass="18734">MNTYSISTRLFGLCLLGLVLTMTACKKETEIVNPIDGGSAPAFVDKNLRITAVTSDPLIDIDGDGKLDKDLLPYLRPCDLDNTIRFEKSGRLSGNSGSNNCNDGSEQASDSKPGTWTYDGKSHILRLITTVDSKQNVAEWEILEESASGLKAKVSAQGSTDDFRLVMTWRAQ</sequence>
<dbReference type="AlphaFoldDB" id="A0A926Y3M7"/>